<dbReference type="AlphaFoldDB" id="A0AA44Y311"/>
<sequence>MRGVRRSSRLDNGAPHRPCVRDAMTRDPDPDTEADTATPARLRWWLGCVGLCVLLSAAITWLGAIYDHPVREGVVAGMNASECARVGVRPAGSLLTTPLPENDLCMPLFVYRASYPDAASDVASYRTWVLQQRIAEFRYLVGYVLLLCATILVVVAGTVMLIRRWLRRFDRGAGIDT</sequence>
<reference evidence="3 4" key="1">
    <citation type="submission" date="2018-03" db="EMBL/GenBank/DDBJ databases">
        <authorList>
            <person name="Nguyen K."/>
            <person name="Fouts D."/>
            <person name="Sutton G."/>
        </authorList>
    </citation>
    <scope>NUCLEOTIDE SEQUENCE [LARGE SCALE GENOMIC DNA]</scope>
    <source>
        <strain evidence="3 4">AU3578</strain>
    </source>
</reference>
<name>A0AA44Y311_BURVI</name>
<evidence type="ECO:0000313" key="4">
    <source>
        <dbReference type="Proteomes" id="UP000237632"/>
    </source>
</evidence>
<proteinExistence type="predicted"/>
<evidence type="ECO:0000313" key="3">
    <source>
        <dbReference type="EMBL" id="PRH43328.1"/>
    </source>
</evidence>
<feature type="transmembrane region" description="Helical" evidence="2">
    <location>
        <begin position="140"/>
        <end position="162"/>
    </location>
</feature>
<evidence type="ECO:0008006" key="5">
    <source>
        <dbReference type="Google" id="ProtNLM"/>
    </source>
</evidence>
<gene>
    <name evidence="3" type="ORF">C6T65_05375</name>
</gene>
<feature type="compositionally biased region" description="Basic and acidic residues" evidence="1">
    <location>
        <begin position="19"/>
        <end position="29"/>
    </location>
</feature>
<accession>A0AA44Y311</accession>
<keyword evidence="2" id="KW-0472">Membrane</keyword>
<protein>
    <recommendedName>
        <fullName evidence="5">Transmembrane protein</fullName>
    </recommendedName>
</protein>
<organism evidence="3 4">
    <name type="scientific">Burkholderia vietnamiensis</name>
    <dbReference type="NCBI Taxonomy" id="60552"/>
    <lineage>
        <taxon>Bacteria</taxon>
        <taxon>Pseudomonadati</taxon>
        <taxon>Pseudomonadota</taxon>
        <taxon>Betaproteobacteria</taxon>
        <taxon>Burkholderiales</taxon>
        <taxon>Burkholderiaceae</taxon>
        <taxon>Burkholderia</taxon>
        <taxon>Burkholderia cepacia complex</taxon>
    </lineage>
</organism>
<comment type="caution">
    <text evidence="3">The sequence shown here is derived from an EMBL/GenBank/DDBJ whole genome shotgun (WGS) entry which is preliminary data.</text>
</comment>
<dbReference type="EMBL" id="PVHK01000038">
    <property type="protein sequence ID" value="PRH43328.1"/>
    <property type="molecule type" value="Genomic_DNA"/>
</dbReference>
<feature type="transmembrane region" description="Helical" evidence="2">
    <location>
        <begin position="44"/>
        <end position="66"/>
    </location>
</feature>
<dbReference type="Proteomes" id="UP000237632">
    <property type="component" value="Unassembled WGS sequence"/>
</dbReference>
<keyword evidence="2" id="KW-0812">Transmembrane</keyword>
<evidence type="ECO:0000256" key="2">
    <source>
        <dbReference type="SAM" id="Phobius"/>
    </source>
</evidence>
<keyword evidence="2" id="KW-1133">Transmembrane helix</keyword>
<feature type="region of interest" description="Disordered" evidence="1">
    <location>
        <begin position="1"/>
        <end position="35"/>
    </location>
</feature>
<evidence type="ECO:0000256" key="1">
    <source>
        <dbReference type="SAM" id="MobiDB-lite"/>
    </source>
</evidence>